<dbReference type="SMART" id="SM00701">
    <property type="entry name" value="PGRP"/>
    <property type="match status" value="1"/>
</dbReference>
<dbReference type="eggNOG" id="COG3023">
    <property type="taxonomic scope" value="Bacteria"/>
</dbReference>
<proteinExistence type="inferred from homology"/>
<name>G4HNX0_9BACL</name>
<dbReference type="Pfam" id="PF01510">
    <property type="entry name" value="Amidase_2"/>
    <property type="match status" value="1"/>
</dbReference>
<dbReference type="PANTHER" id="PTHR11022">
    <property type="entry name" value="PEPTIDOGLYCAN RECOGNITION PROTEIN"/>
    <property type="match status" value="1"/>
</dbReference>
<dbReference type="AlphaFoldDB" id="G4HNX0"/>
<dbReference type="SUPFAM" id="SSF55846">
    <property type="entry name" value="N-acetylmuramoyl-L-alanine amidase-like"/>
    <property type="match status" value="1"/>
</dbReference>
<dbReference type="GO" id="GO:0008745">
    <property type="term" value="F:N-acetylmuramoyl-L-alanine amidase activity"/>
    <property type="evidence" value="ECO:0007669"/>
    <property type="project" value="InterPro"/>
</dbReference>
<evidence type="ECO:0000313" key="5">
    <source>
        <dbReference type="EMBL" id="EHB50134.1"/>
    </source>
</evidence>
<keyword evidence="2" id="KW-0175">Coiled coil</keyword>
<dbReference type="STRING" id="743719.PaelaDRAFT_5681"/>
<dbReference type="PANTHER" id="PTHR11022:SF41">
    <property type="entry name" value="PEPTIDOGLYCAN-RECOGNITION PROTEIN LC-RELATED"/>
    <property type="match status" value="1"/>
</dbReference>
<evidence type="ECO:0000259" key="4">
    <source>
        <dbReference type="SMART" id="SM00701"/>
    </source>
</evidence>
<accession>G4HNX0</accession>
<dbReference type="Proteomes" id="UP000003891">
    <property type="component" value="Unassembled WGS sequence"/>
</dbReference>
<dbReference type="EMBL" id="AGIP01000022">
    <property type="protein sequence ID" value="EHB50134.1"/>
    <property type="molecule type" value="Genomic_DNA"/>
</dbReference>
<reference evidence="5 6" key="1">
    <citation type="submission" date="2011-09" db="EMBL/GenBank/DDBJ databases">
        <title>The draft genome of Paenibacillus lactis 154.</title>
        <authorList>
            <consortium name="US DOE Joint Genome Institute (JGI-PGF)"/>
            <person name="Lucas S."/>
            <person name="Han J."/>
            <person name="Lapidus A."/>
            <person name="Cheng J.-F."/>
            <person name="Goodwin L."/>
            <person name="Pitluck S."/>
            <person name="Peters L."/>
            <person name="Land M.L."/>
            <person name="Hauser L."/>
            <person name="Siebers A."/>
            <person name="Thelen M."/>
            <person name="Hugenholtz P."/>
            <person name="Allgaier M."/>
            <person name="Woyke T.J."/>
        </authorList>
    </citation>
    <scope>NUCLEOTIDE SEQUENCE [LARGE SCALE GENOMIC DNA]</scope>
    <source>
        <strain evidence="5 6">154</strain>
    </source>
</reference>
<dbReference type="InterPro" id="IPR006619">
    <property type="entry name" value="PGRP_domain_met/bac"/>
</dbReference>
<dbReference type="GO" id="GO:0009253">
    <property type="term" value="P:peptidoglycan catabolic process"/>
    <property type="evidence" value="ECO:0007669"/>
    <property type="project" value="InterPro"/>
</dbReference>
<dbReference type="InterPro" id="IPR002502">
    <property type="entry name" value="Amidase_domain"/>
</dbReference>
<evidence type="ECO:0000259" key="3">
    <source>
        <dbReference type="SMART" id="SM00644"/>
    </source>
</evidence>
<protein>
    <submittedName>
        <fullName evidence="5">N-acetylmuramoyl-L-alanine amidase family 2</fullName>
    </submittedName>
</protein>
<evidence type="ECO:0000313" key="6">
    <source>
        <dbReference type="Proteomes" id="UP000003891"/>
    </source>
</evidence>
<dbReference type="SMART" id="SM00644">
    <property type="entry name" value="Ami_2"/>
    <property type="match status" value="1"/>
</dbReference>
<gene>
    <name evidence="5" type="ORF">PaelaDRAFT_5681</name>
</gene>
<dbReference type="Gene3D" id="3.40.80.10">
    <property type="entry name" value="Peptidoglycan recognition protein-like"/>
    <property type="match status" value="1"/>
</dbReference>
<sequence>MKLVDLRGKLPIHKTKRYKTRRLTDIRSIAIHHSLTLTGSPEAFATYHVSTNGWPGIAYAFVVQRDGTVYKCWDPEIVTYHVGNSNKHSLGICLVGDFRSQQPTPEQYQATIELVRQLRSVIPTAQQIKGHSEYPGYSWKACPVINMNKFRDDLDQISERDEGMNASEKAAFEALERKVTSLENSKNILKKGLQEQGSTIKKQSARIAELERMHYMEVPSWAKTAVNEALAAGLIDTPSGSSYDFYRLIAVLYRAGMIKKGDV</sequence>
<feature type="domain" description="N-acetylmuramoyl-L-alanine amidase" evidence="3">
    <location>
        <begin position="15"/>
        <end position="144"/>
    </location>
</feature>
<dbReference type="InterPro" id="IPR036505">
    <property type="entry name" value="Amidase/PGRP_sf"/>
</dbReference>
<dbReference type="OrthoDB" id="9812621at2"/>
<feature type="coiled-coil region" evidence="2">
    <location>
        <begin position="165"/>
        <end position="213"/>
    </location>
</feature>
<dbReference type="GO" id="GO:0008270">
    <property type="term" value="F:zinc ion binding"/>
    <property type="evidence" value="ECO:0007669"/>
    <property type="project" value="InterPro"/>
</dbReference>
<dbReference type="InterPro" id="IPR015510">
    <property type="entry name" value="PGRP"/>
</dbReference>
<dbReference type="eggNOG" id="COG1705">
    <property type="taxonomic scope" value="Bacteria"/>
</dbReference>
<comment type="similarity">
    <text evidence="1">Belongs to the N-acetylmuramoyl-L-alanine amidase 2 family.</text>
</comment>
<dbReference type="CDD" id="cd06583">
    <property type="entry name" value="PGRP"/>
    <property type="match status" value="1"/>
</dbReference>
<feature type="domain" description="Peptidoglycan recognition protein family" evidence="4">
    <location>
        <begin position="10"/>
        <end position="135"/>
    </location>
</feature>
<evidence type="ECO:0000256" key="1">
    <source>
        <dbReference type="ARBA" id="ARBA00007553"/>
    </source>
</evidence>
<organism evidence="5 6">
    <name type="scientific">Paenibacillus lactis 154</name>
    <dbReference type="NCBI Taxonomy" id="743719"/>
    <lineage>
        <taxon>Bacteria</taxon>
        <taxon>Bacillati</taxon>
        <taxon>Bacillota</taxon>
        <taxon>Bacilli</taxon>
        <taxon>Bacillales</taxon>
        <taxon>Paenibacillaceae</taxon>
        <taxon>Paenibacillus</taxon>
    </lineage>
</organism>
<dbReference type="RefSeq" id="WP_007132832.1">
    <property type="nucleotide sequence ID" value="NZ_AGIP01000022.1"/>
</dbReference>
<dbReference type="PATRIC" id="fig|743719.3.peg.5780"/>
<evidence type="ECO:0000256" key="2">
    <source>
        <dbReference type="SAM" id="Coils"/>
    </source>
</evidence>